<keyword evidence="1" id="KW-1133">Transmembrane helix</keyword>
<feature type="transmembrane region" description="Helical" evidence="1">
    <location>
        <begin position="12"/>
        <end position="33"/>
    </location>
</feature>
<organism evidence="2 3">
    <name type="scientific">Dreissena polymorpha</name>
    <name type="common">Zebra mussel</name>
    <name type="synonym">Mytilus polymorpha</name>
    <dbReference type="NCBI Taxonomy" id="45954"/>
    <lineage>
        <taxon>Eukaryota</taxon>
        <taxon>Metazoa</taxon>
        <taxon>Spiralia</taxon>
        <taxon>Lophotrochozoa</taxon>
        <taxon>Mollusca</taxon>
        <taxon>Bivalvia</taxon>
        <taxon>Autobranchia</taxon>
        <taxon>Heteroconchia</taxon>
        <taxon>Euheterodonta</taxon>
        <taxon>Imparidentia</taxon>
        <taxon>Neoheterodontei</taxon>
        <taxon>Myida</taxon>
        <taxon>Dreissenoidea</taxon>
        <taxon>Dreissenidae</taxon>
        <taxon>Dreissena</taxon>
    </lineage>
</organism>
<reference evidence="2" key="2">
    <citation type="submission" date="2020-11" db="EMBL/GenBank/DDBJ databases">
        <authorList>
            <person name="McCartney M.A."/>
            <person name="Auch B."/>
            <person name="Kono T."/>
            <person name="Mallez S."/>
            <person name="Becker A."/>
            <person name="Gohl D.M."/>
            <person name="Silverstein K.A.T."/>
            <person name="Koren S."/>
            <person name="Bechman K.B."/>
            <person name="Herman A."/>
            <person name="Abrahante J.E."/>
            <person name="Garbe J."/>
        </authorList>
    </citation>
    <scope>NUCLEOTIDE SEQUENCE</scope>
    <source>
        <strain evidence="2">Duluth1</strain>
        <tissue evidence="2">Whole animal</tissue>
    </source>
</reference>
<dbReference type="EMBL" id="JAIWYP010000003">
    <property type="protein sequence ID" value="KAH3845161.1"/>
    <property type="molecule type" value="Genomic_DNA"/>
</dbReference>
<name>A0A9D4QVH5_DREPO</name>
<reference evidence="2" key="1">
    <citation type="journal article" date="2019" name="bioRxiv">
        <title>The Genome of the Zebra Mussel, Dreissena polymorpha: A Resource for Invasive Species Research.</title>
        <authorList>
            <person name="McCartney M.A."/>
            <person name="Auch B."/>
            <person name="Kono T."/>
            <person name="Mallez S."/>
            <person name="Zhang Y."/>
            <person name="Obille A."/>
            <person name="Becker A."/>
            <person name="Abrahante J.E."/>
            <person name="Garbe J."/>
            <person name="Badalamenti J.P."/>
            <person name="Herman A."/>
            <person name="Mangelson H."/>
            <person name="Liachko I."/>
            <person name="Sullivan S."/>
            <person name="Sone E.D."/>
            <person name="Koren S."/>
            <person name="Silverstein K.A.T."/>
            <person name="Beckman K.B."/>
            <person name="Gohl D.M."/>
        </authorList>
    </citation>
    <scope>NUCLEOTIDE SEQUENCE</scope>
    <source>
        <strain evidence="2">Duluth1</strain>
        <tissue evidence="2">Whole animal</tissue>
    </source>
</reference>
<sequence>MTTEKGIGGLQIGLPVSLFLLLLLLLIAVTLYLKHKWTKRMQTTDVGEKTQK</sequence>
<proteinExistence type="predicted"/>
<evidence type="ECO:0000313" key="3">
    <source>
        <dbReference type="Proteomes" id="UP000828390"/>
    </source>
</evidence>
<dbReference type="AlphaFoldDB" id="A0A9D4QVH5"/>
<keyword evidence="1" id="KW-0472">Membrane</keyword>
<gene>
    <name evidence="2" type="ORF">DPMN_087434</name>
</gene>
<comment type="caution">
    <text evidence="2">The sequence shown here is derived from an EMBL/GenBank/DDBJ whole genome shotgun (WGS) entry which is preliminary data.</text>
</comment>
<accession>A0A9D4QVH5</accession>
<evidence type="ECO:0000256" key="1">
    <source>
        <dbReference type="SAM" id="Phobius"/>
    </source>
</evidence>
<dbReference type="Proteomes" id="UP000828390">
    <property type="component" value="Unassembled WGS sequence"/>
</dbReference>
<protein>
    <submittedName>
        <fullName evidence="2">Uncharacterized protein</fullName>
    </submittedName>
</protein>
<keyword evidence="1" id="KW-0812">Transmembrane</keyword>
<evidence type="ECO:0000313" key="2">
    <source>
        <dbReference type="EMBL" id="KAH3845161.1"/>
    </source>
</evidence>
<keyword evidence="3" id="KW-1185">Reference proteome</keyword>